<dbReference type="EMBL" id="KB030625">
    <property type="protein sequence ID" value="ELK13406.1"/>
    <property type="molecule type" value="Genomic_DNA"/>
</dbReference>
<proteinExistence type="predicted"/>
<evidence type="ECO:0000256" key="1">
    <source>
        <dbReference type="SAM" id="MobiDB-lite"/>
    </source>
</evidence>
<evidence type="ECO:0000313" key="3">
    <source>
        <dbReference type="Proteomes" id="UP000010552"/>
    </source>
</evidence>
<organism evidence="2 3">
    <name type="scientific">Pteropus alecto</name>
    <name type="common">Black flying fox</name>
    <dbReference type="NCBI Taxonomy" id="9402"/>
    <lineage>
        <taxon>Eukaryota</taxon>
        <taxon>Metazoa</taxon>
        <taxon>Chordata</taxon>
        <taxon>Craniata</taxon>
        <taxon>Vertebrata</taxon>
        <taxon>Euteleostomi</taxon>
        <taxon>Mammalia</taxon>
        <taxon>Eutheria</taxon>
        <taxon>Laurasiatheria</taxon>
        <taxon>Chiroptera</taxon>
        <taxon>Yinpterochiroptera</taxon>
        <taxon>Pteropodoidea</taxon>
        <taxon>Pteropodidae</taxon>
        <taxon>Pteropodinae</taxon>
        <taxon>Pteropus</taxon>
    </lineage>
</organism>
<dbReference type="InParanoid" id="L5KR25"/>
<feature type="region of interest" description="Disordered" evidence="1">
    <location>
        <begin position="1"/>
        <end position="43"/>
    </location>
</feature>
<keyword evidence="3" id="KW-1185">Reference proteome</keyword>
<feature type="compositionally biased region" description="Basic and acidic residues" evidence="1">
    <location>
        <begin position="1"/>
        <end position="12"/>
    </location>
</feature>
<name>L5KR25_PTEAL</name>
<dbReference type="Proteomes" id="UP000010552">
    <property type="component" value="Unassembled WGS sequence"/>
</dbReference>
<sequence>MDRMAGGDRGKDMTPGCPDCVPAPLQRPGIPRQQLEPRGLNGEELSLRRPVFARAAGGRLFTPPATPRAQLLPRVSGSADDVSIWGPQLTLWKLLAGFAAALGFETPTVGLVCAALHP</sequence>
<protein>
    <submittedName>
        <fullName evidence="2">Uncharacterized protein</fullName>
    </submittedName>
</protein>
<evidence type="ECO:0000313" key="2">
    <source>
        <dbReference type="EMBL" id="ELK13406.1"/>
    </source>
</evidence>
<accession>L5KR25</accession>
<gene>
    <name evidence="2" type="ORF">PAL_GLEAN10011438</name>
</gene>
<reference evidence="3" key="1">
    <citation type="journal article" date="2013" name="Science">
        <title>Comparative analysis of bat genomes provides insight into the evolution of flight and immunity.</title>
        <authorList>
            <person name="Zhang G."/>
            <person name="Cowled C."/>
            <person name="Shi Z."/>
            <person name="Huang Z."/>
            <person name="Bishop-Lilly K.A."/>
            <person name="Fang X."/>
            <person name="Wynne J.W."/>
            <person name="Xiong Z."/>
            <person name="Baker M.L."/>
            <person name="Zhao W."/>
            <person name="Tachedjian M."/>
            <person name="Zhu Y."/>
            <person name="Zhou P."/>
            <person name="Jiang X."/>
            <person name="Ng J."/>
            <person name="Yang L."/>
            <person name="Wu L."/>
            <person name="Xiao J."/>
            <person name="Feng Y."/>
            <person name="Chen Y."/>
            <person name="Sun X."/>
            <person name="Zhang Y."/>
            <person name="Marsh G.A."/>
            <person name="Crameri G."/>
            <person name="Broder C.C."/>
            <person name="Frey K.G."/>
            <person name="Wang L.F."/>
            <person name="Wang J."/>
        </authorList>
    </citation>
    <scope>NUCLEOTIDE SEQUENCE [LARGE SCALE GENOMIC DNA]</scope>
</reference>
<dbReference type="AlphaFoldDB" id="L5KR25"/>